<dbReference type="Gene3D" id="3.40.190.10">
    <property type="entry name" value="Periplasmic binding protein-like II"/>
    <property type="match status" value="2"/>
</dbReference>
<dbReference type="InterPro" id="IPR027024">
    <property type="entry name" value="UCP027386_ABC_sbc_TM0202"/>
</dbReference>
<dbReference type="PROSITE" id="PS51318">
    <property type="entry name" value="TAT"/>
    <property type="match status" value="1"/>
</dbReference>
<comment type="caution">
    <text evidence="3">The sequence shown here is derived from an EMBL/GenBank/DDBJ whole genome shotgun (WGS) entry which is preliminary data.</text>
</comment>
<dbReference type="PROSITE" id="PS51257">
    <property type="entry name" value="PROKAR_LIPOPROTEIN"/>
    <property type="match status" value="1"/>
</dbReference>
<evidence type="ECO:0000259" key="2">
    <source>
        <dbReference type="Pfam" id="PF09084"/>
    </source>
</evidence>
<reference evidence="3 4" key="1">
    <citation type="submission" date="2022-08" db="EMBL/GenBank/DDBJ databases">
        <title>Tractidigestivibacter montrealensis type strain KD21.</title>
        <authorList>
            <person name="Diop K."/>
            <person name="Richard C."/>
            <person name="Routy B."/>
        </authorList>
    </citation>
    <scope>NUCLEOTIDE SEQUENCE [LARGE SCALE GENOMIC DNA]</scope>
    <source>
        <strain evidence="3 4">KD21</strain>
    </source>
</reference>
<dbReference type="RefSeq" id="WP_258498209.1">
    <property type="nucleotide sequence ID" value="NZ_JANSKA010000001.1"/>
</dbReference>
<gene>
    <name evidence="3" type="ORF">NVS32_00270</name>
</gene>
<name>A0ABT1Z5B2_9ACTN</name>
<accession>A0ABT1Z5B2</accession>
<evidence type="ECO:0000313" key="3">
    <source>
        <dbReference type="EMBL" id="MCR9035394.1"/>
    </source>
</evidence>
<protein>
    <submittedName>
        <fullName evidence="3">ABC transporter substrate-binding protein</fullName>
    </submittedName>
</protein>
<dbReference type="SUPFAM" id="SSF53850">
    <property type="entry name" value="Periplasmic binding protein-like II"/>
    <property type="match status" value="1"/>
</dbReference>
<feature type="domain" description="SsuA/THI5-like" evidence="2">
    <location>
        <begin position="107"/>
        <end position="299"/>
    </location>
</feature>
<dbReference type="PIRSF" id="PIRSF027386">
    <property type="entry name" value="UCP027386_ABC_sbc_TM0202"/>
    <property type="match status" value="1"/>
</dbReference>
<keyword evidence="1" id="KW-0732">Signal</keyword>
<sequence>MLKNTNLTRHQALAALGSVTAGLALAACGTSQTQSADTASTSDASSSSDVSAAAEDVTVRVASLKGPTTIGLVSMMDTTSGIPTEDAPTEPAEGSTGITYSYTISGAPDQVLPLVIQGETDIALVPSNVASVLYNKTSGGIRVIDVNTLGVLSVVTGDVSVEQFEDLAGHTVYLSGQGASPEYTLNYLLDQAGIKDQVTIEFKSEHSECAAAIQADPTAVAILPEPFTTATLAKDSSLSAPVSLTDVWDRYAGGSGSQFVMGVTIARSEFVDDHPEAISDFLSRHAQSVDTVNGDPAAAAPLVVKAGIVASEAIAEKAIPKCNIVCTTGEDMRSALSGYLQVLYDADASSVGGALPGDDFYYVA</sequence>
<evidence type="ECO:0000256" key="1">
    <source>
        <dbReference type="SAM" id="SignalP"/>
    </source>
</evidence>
<dbReference type="InterPro" id="IPR006311">
    <property type="entry name" value="TAT_signal"/>
</dbReference>
<dbReference type="InterPro" id="IPR015168">
    <property type="entry name" value="SsuA/THI5"/>
</dbReference>
<dbReference type="PANTHER" id="PTHR30024:SF46">
    <property type="entry name" value="ABC TRANSPORTER, SUBSTRATE-BINDING LIPOPROTEIN"/>
    <property type="match status" value="1"/>
</dbReference>
<evidence type="ECO:0000313" key="4">
    <source>
        <dbReference type="Proteomes" id="UP001204320"/>
    </source>
</evidence>
<proteinExistence type="predicted"/>
<keyword evidence="4" id="KW-1185">Reference proteome</keyword>
<feature type="chain" id="PRO_5047215049" evidence="1">
    <location>
        <begin position="27"/>
        <end position="364"/>
    </location>
</feature>
<dbReference type="PANTHER" id="PTHR30024">
    <property type="entry name" value="ALIPHATIC SULFONATES-BINDING PROTEIN-RELATED"/>
    <property type="match status" value="1"/>
</dbReference>
<feature type="signal peptide" evidence="1">
    <location>
        <begin position="1"/>
        <end position="26"/>
    </location>
</feature>
<dbReference type="Pfam" id="PF09084">
    <property type="entry name" value="NMT1"/>
    <property type="match status" value="1"/>
</dbReference>
<dbReference type="Proteomes" id="UP001204320">
    <property type="component" value="Unassembled WGS sequence"/>
</dbReference>
<dbReference type="EMBL" id="JANSKA010000001">
    <property type="protein sequence ID" value="MCR9035394.1"/>
    <property type="molecule type" value="Genomic_DNA"/>
</dbReference>
<organism evidence="3 4">
    <name type="scientific">Tractidigestivibacter montrealensis</name>
    <dbReference type="NCBI Taxonomy" id="2972466"/>
    <lineage>
        <taxon>Bacteria</taxon>
        <taxon>Bacillati</taxon>
        <taxon>Actinomycetota</taxon>
        <taxon>Coriobacteriia</taxon>
        <taxon>Coriobacteriales</taxon>
        <taxon>Atopobiaceae</taxon>
        <taxon>Tractidigestivibacter</taxon>
    </lineage>
</organism>